<keyword evidence="5" id="KW-0862">Zinc</keyword>
<dbReference type="InterPro" id="IPR004254">
    <property type="entry name" value="AdipoR/HlyIII-related"/>
</dbReference>
<evidence type="ECO:0000256" key="1">
    <source>
        <dbReference type="ARBA" id="ARBA00004141"/>
    </source>
</evidence>
<evidence type="ECO:0000256" key="4">
    <source>
        <dbReference type="ARBA" id="ARBA00023136"/>
    </source>
</evidence>
<dbReference type="PANTHER" id="PTHR20855">
    <property type="entry name" value="ADIPOR/PROGESTIN RECEPTOR-RELATED"/>
    <property type="match status" value="1"/>
</dbReference>
<feature type="transmembrane region" description="Helical" evidence="6">
    <location>
        <begin position="67"/>
        <end position="90"/>
    </location>
</feature>
<dbReference type="Proteomes" id="UP000315010">
    <property type="component" value="Unassembled WGS sequence"/>
</dbReference>
<organism evidence="7 8">
    <name type="scientific">Novipirellula herctigrandis</name>
    <dbReference type="NCBI Taxonomy" id="2527986"/>
    <lineage>
        <taxon>Bacteria</taxon>
        <taxon>Pseudomonadati</taxon>
        <taxon>Planctomycetota</taxon>
        <taxon>Planctomycetia</taxon>
        <taxon>Pirellulales</taxon>
        <taxon>Pirellulaceae</taxon>
        <taxon>Novipirellula</taxon>
    </lineage>
</organism>
<keyword evidence="5" id="KW-0479">Metal-binding</keyword>
<dbReference type="EMBL" id="SJPJ01000001">
    <property type="protein sequence ID" value="TWT80076.1"/>
    <property type="molecule type" value="Genomic_DNA"/>
</dbReference>
<feature type="transmembrane region" description="Helical" evidence="6">
    <location>
        <begin position="39"/>
        <end position="61"/>
    </location>
</feature>
<evidence type="ECO:0000256" key="5">
    <source>
        <dbReference type="PIRSR" id="PIRSR604254-1"/>
    </source>
</evidence>
<keyword evidence="3 6" id="KW-1133">Transmembrane helix</keyword>
<comment type="subcellular location">
    <subcellularLocation>
        <location evidence="1">Membrane</location>
        <topology evidence="1">Multi-pass membrane protein</topology>
    </subcellularLocation>
</comment>
<evidence type="ECO:0000313" key="8">
    <source>
        <dbReference type="Proteomes" id="UP000315010"/>
    </source>
</evidence>
<evidence type="ECO:0000256" key="2">
    <source>
        <dbReference type="ARBA" id="ARBA00022692"/>
    </source>
</evidence>
<sequence length="232" mass="25109">MSSVTNSIAALVSREFGSDDLESEIGDAPIRIDQEWANALTHGVATAVSIVGMALLVTKAFEQSTGLAIACAAYMLGVIGTFVSSTLSHAILRQPLLDHLRAWDQAMIYTMISGTYTPIIYTCAPDAVRTPLLIAIWVAAAIGFFHKVMIRHRVNSIGTISYLLLGWLPALPLIGSIPSGLIFSMFVGGVLYSLGVILLVNDSRIRYLHAGWHVAVMLAATCHFLGIYWYLV</sequence>
<feature type="transmembrane region" description="Helical" evidence="6">
    <location>
        <begin position="181"/>
        <end position="200"/>
    </location>
</feature>
<evidence type="ECO:0000256" key="6">
    <source>
        <dbReference type="SAM" id="Phobius"/>
    </source>
</evidence>
<keyword evidence="8" id="KW-1185">Reference proteome</keyword>
<feature type="transmembrane region" description="Helical" evidence="6">
    <location>
        <begin position="127"/>
        <end position="145"/>
    </location>
</feature>
<reference evidence="7 8" key="1">
    <citation type="submission" date="2019-02" db="EMBL/GenBank/DDBJ databases">
        <title>Deep-cultivation of Planctomycetes and their phenomic and genomic characterization uncovers novel biology.</title>
        <authorList>
            <person name="Wiegand S."/>
            <person name="Jogler M."/>
            <person name="Boedeker C."/>
            <person name="Pinto D."/>
            <person name="Vollmers J."/>
            <person name="Rivas-Marin E."/>
            <person name="Kohn T."/>
            <person name="Peeters S.H."/>
            <person name="Heuer A."/>
            <person name="Rast P."/>
            <person name="Oberbeckmann S."/>
            <person name="Bunk B."/>
            <person name="Jeske O."/>
            <person name="Meyerdierks A."/>
            <person name="Storesund J.E."/>
            <person name="Kallscheuer N."/>
            <person name="Luecker S."/>
            <person name="Lage O.M."/>
            <person name="Pohl T."/>
            <person name="Merkel B.J."/>
            <person name="Hornburger P."/>
            <person name="Mueller R.-W."/>
            <person name="Bruemmer F."/>
            <person name="Labrenz M."/>
            <person name="Spormann A.M."/>
            <person name="Op Den Camp H."/>
            <person name="Overmann J."/>
            <person name="Amann R."/>
            <person name="Jetten M.S.M."/>
            <person name="Mascher T."/>
            <person name="Medema M.H."/>
            <person name="Devos D.P."/>
            <person name="Kaster A.-K."/>
            <person name="Ovreas L."/>
            <person name="Rohde M."/>
            <person name="Galperin M.Y."/>
            <person name="Jogler C."/>
        </authorList>
    </citation>
    <scope>NUCLEOTIDE SEQUENCE [LARGE SCALE GENOMIC DNA]</scope>
    <source>
        <strain evidence="7 8">CA13</strain>
    </source>
</reference>
<comment type="caution">
    <text evidence="7">The sequence shown here is derived from an EMBL/GenBank/DDBJ whole genome shotgun (WGS) entry which is preliminary data.</text>
</comment>
<keyword evidence="4 6" id="KW-0472">Membrane</keyword>
<evidence type="ECO:0000313" key="7">
    <source>
        <dbReference type="EMBL" id="TWT80076.1"/>
    </source>
</evidence>
<dbReference type="AlphaFoldDB" id="A0A5C5YZC2"/>
<dbReference type="GO" id="GO:0016020">
    <property type="term" value="C:membrane"/>
    <property type="evidence" value="ECO:0007669"/>
    <property type="project" value="UniProtKB-SubCell"/>
</dbReference>
<feature type="binding site" evidence="5">
    <location>
        <position position="209"/>
    </location>
    <ligand>
        <name>Zn(2+)</name>
        <dbReference type="ChEBI" id="CHEBI:29105"/>
    </ligand>
</feature>
<keyword evidence="2 6" id="KW-0812">Transmembrane</keyword>
<dbReference type="Pfam" id="PF03006">
    <property type="entry name" value="HlyIII"/>
    <property type="match status" value="1"/>
</dbReference>
<feature type="transmembrane region" description="Helical" evidence="6">
    <location>
        <begin position="212"/>
        <end position="231"/>
    </location>
</feature>
<proteinExistence type="predicted"/>
<dbReference type="PANTHER" id="PTHR20855:SF3">
    <property type="entry name" value="LD03007P"/>
    <property type="match status" value="1"/>
</dbReference>
<feature type="binding site" evidence="5">
    <location>
        <position position="213"/>
    </location>
    <ligand>
        <name>Zn(2+)</name>
        <dbReference type="ChEBI" id="CHEBI:29105"/>
    </ligand>
</feature>
<evidence type="ECO:0000256" key="3">
    <source>
        <dbReference type="ARBA" id="ARBA00022989"/>
    </source>
</evidence>
<protein>
    <submittedName>
        <fullName evidence="7">Hemolysin-III related</fullName>
    </submittedName>
</protein>
<name>A0A5C5YZC2_9BACT</name>
<dbReference type="GO" id="GO:0046872">
    <property type="term" value="F:metal ion binding"/>
    <property type="evidence" value="ECO:0007669"/>
    <property type="project" value="UniProtKB-KW"/>
</dbReference>
<accession>A0A5C5YZC2</accession>
<feature type="transmembrane region" description="Helical" evidence="6">
    <location>
        <begin position="157"/>
        <end position="175"/>
    </location>
</feature>
<gene>
    <name evidence="7" type="ORF">CA13_14890</name>
</gene>
<feature type="binding site" evidence="5">
    <location>
        <position position="89"/>
    </location>
    <ligand>
        <name>Zn(2+)</name>
        <dbReference type="ChEBI" id="CHEBI:29105"/>
    </ligand>
</feature>